<reference evidence="1" key="1">
    <citation type="submission" date="2020-03" db="EMBL/GenBank/DDBJ databases">
        <title>Genome of Pelagibius litoralis DSM 21314T.</title>
        <authorList>
            <person name="Wang G."/>
        </authorList>
    </citation>
    <scope>NUCLEOTIDE SEQUENCE</scope>
    <source>
        <strain evidence="1">DSM 21314</strain>
    </source>
</reference>
<keyword evidence="2" id="KW-1185">Reference proteome</keyword>
<dbReference type="EMBL" id="JAAQPH010000026">
    <property type="protein sequence ID" value="NIA71789.1"/>
    <property type="molecule type" value="Genomic_DNA"/>
</dbReference>
<organism evidence="1 2">
    <name type="scientific">Pelagibius litoralis</name>
    <dbReference type="NCBI Taxonomy" id="374515"/>
    <lineage>
        <taxon>Bacteria</taxon>
        <taxon>Pseudomonadati</taxon>
        <taxon>Pseudomonadota</taxon>
        <taxon>Alphaproteobacteria</taxon>
        <taxon>Rhodospirillales</taxon>
        <taxon>Rhodovibrionaceae</taxon>
        <taxon>Pelagibius</taxon>
    </lineage>
</organism>
<sequence>MAHHHQSRTSSKRPASRFVRYGFGALVAVVAAAGAAPEAEAQWNNKPFSFGGGGAGMSFAGRQAILQQEILGLTPDNLRRGSNGALVDVSEGPGSTAIVNAQAAAFLPGAAGRGSSFRRSPADGAGVFNPFFAPKGGGGSSTPSFLTSLKTSATIASWTNMVTAGSSRGAVVIYPGSGSSIDAWTAQVGG</sequence>
<name>A0A967KE71_9PROT</name>
<protein>
    <submittedName>
        <fullName evidence="1">Uncharacterized protein</fullName>
    </submittedName>
</protein>
<dbReference type="Proteomes" id="UP000761264">
    <property type="component" value="Unassembled WGS sequence"/>
</dbReference>
<dbReference type="AlphaFoldDB" id="A0A967KE71"/>
<accession>A0A967KE71</accession>
<dbReference type="RefSeq" id="WP_167229957.1">
    <property type="nucleotide sequence ID" value="NZ_JAAQPH010000026.1"/>
</dbReference>
<comment type="caution">
    <text evidence="1">The sequence shown here is derived from an EMBL/GenBank/DDBJ whole genome shotgun (WGS) entry which is preliminary data.</text>
</comment>
<gene>
    <name evidence="1" type="ORF">HBA54_24645</name>
</gene>
<evidence type="ECO:0000313" key="2">
    <source>
        <dbReference type="Proteomes" id="UP000761264"/>
    </source>
</evidence>
<proteinExistence type="predicted"/>
<evidence type="ECO:0000313" key="1">
    <source>
        <dbReference type="EMBL" id="NIA71789.1"/>
    </source>
</evidence>